<dbReference type="EMBL" id="OV651815">
    <property type="protein sequence ID" value="CAH1108921.1"/>
    <property type="molecule type" value="Genomic_DNA"/>
</dbReference>
<dbReference type="OrthoDB" id="10266451at2759"/>
<name>A0A9P0GFG3_9CUCU</name>
<evidence type="ECO:0000259" key="7">
    <source>
        <dbReference type="PROSITE" id="PS50055"/>
    </source>
</evidence>
<feature type="region of interest" description="Disordered" evidence="6">
    <location>
        <begin position="1202"/>
        <end position="1223"/>
    </location>
</feature>
<dbReference type="Gene3D" id="1.20.120.560">
    <property type="entry name" value="alix/aip1 in complex with the ypdl late domain"/>
    <property type="match status" value="1"/>
</dbReference>
<dbReference type="PANTHER" id="PTHR23030:SF30">
    <property type="entry name" value="TYROSINE-PROTEIN PHOSPHATASE NON-RECEPTOR TYPE 23"/>
    <property type="match status" value="1"/>
</dbReference>
<dbReference type="Gene3D" id="1.20.140.50">
    <property type="entry name" value="alix/aip1 like domains"/>
    <property type="match status" value="1"/>
</dbReference>
<evidence type="ECO:0000313" key="11">
    <source>
        <dbReference type="Proteomes" id="UP001153636"/>
    </source>
</evidence>
<dbReference type="Gene3D" id="1.25.40.280">
    <property type="entry name" value="alix/aip1 like domains"/>
    <property type="match status" value="1"/>
</dbReference>
<feature type="domain" description="Tyrosine specific protein phosphatases" evidence="8">
    <location>
        <begin position="1501"/>
        <end position="1576"/>
    </location>
</feature>
<dbReference type="Pfam" id="PF13949">
    <property type="entry name" value="ALIX_LYPXL_bnd"/>
    <property type="match status" value="1"/>
</dbReference>
<dbReference type="GO" id="GO:0004725">
    <property type="term" value="F:protein tyrosine phosphatase activity"/>
    <property type="evidence" value="ECO:0007669"/>
    <property type="project" value="InterPro"/>
</dbReference>
<dbReference type="SMART" id="SM00404">
    <property type="entry name" value="PTPc_motif"/>
    <property type="match status" value="1"/>
</dbReference>
<evidence type="ECO:0000256" key="6">
    <source>
        <dbReference type="SAM" id="MobiDB-lite"/>
    </source>
</evidence>
<keyword evidence="3" id="KW-0963">Cytoplasm</keyword>
<feature type="coiled-coil region" evidence="5">
    <location>
        <begin position="274"/>
        <end position="301"/>
    </location>
</feature>
<dbReference type="PRINTS" id="PR00700">
    <property type="entry name" value="PRTYPHPHTASE"/>
</dbReference>
<feature type="compositionally biased region" description="Low complexity" evidence="6">
    <location>
        <begin position="1206"/>
        <end position="1219"/>
    </location>
</feature>
<evidence type="ECO:0000259" key="9">
    <source>
        <dbReference type="PROSITE" id="PS51180"/>
    </source>
</evidence>
<dbReference type="PANTHER" id="PTHR23030">
    <property type="entry name" value="PCD6 INTERACTING PROTEIN-RELATED"/>
    <property type="match status" value="1"/>
</dbReference>
<dbReference type="PROSITE" id="PS51180">
    <property type="entry name" value="BRO1"/>
    <property type="match status" value="1"/>
</dbReference>
<dbReference type="SMART" id="SM00194">
    <property type="entry name" value="PTPc"/>
    <property type="match status" value="1"/>
</dbReference>
<feature type="domain" description="BRO1" evidence="9">
    <location>
        <begin position="8"/>
        <end position="400"/>
    </location>
</feature>
<sequence length="1635" mass="184000">MEAAPKLPMISFDLKTCTENVHFGLQLKKYIAAFYGEDPDSYITEINNLEALRAAAVRPTLDVNGVQLLKKYYCQLHFLKSRFPMEENQDASVQFSWRNNQLDLNGASTDVRYELMVIMYNIGALHSYLGASDLRSSPDGMKMSCTHFQCAAWAFQTVKEKYHQFIIYVSLVELVHFFQQVSLAQAQECILEKSMFDNRKPTIIAKVAVQVYSYYRQSLSILESVNEDYFRDKVYKDWTKFLQFKIAYYKCISLLFHGQQAEEQQKMGERVAYYQAACEQLEEAKKYVASLKNQNQQQEVAEALAFTTDVVEGKRKAAKNENEFIYHESVPDKDQLQEVKGASLVKGIPFSINDVEVSGPDIFSRLVPMEAHEAASLYSEKKAQMLRQIGELIENKDQSLAEFMSSMQLDLLTKMHQATGIPQDLIDRAAALAAKPNAVQDLINSMGKLSNIYQDVEANLKEIDALLKADEEAEKIYQEKIGKRPPSILATDLTREAAKYREAHSKANDSNQTLHRAMTAHVANLKILQRPLKELQLNLPFVELPSANIDEKALKDLESLVAKVEEMRNQRAMLWAQLREAVHNDDITSSLVTKQPNQSLEQLFQQELQKHQQIITLIEQNTAAQENIKKALVDAYAQAVNTRRYIQDILQRRTSTISSLMASSDSYDDLLSKANKGIEFYTKLETNVSKLLQRIKSTFKVQQEEREQVLGTAEFPVAPKTDDTSGVVAPKLKDYLESRKRNPVTSNYPDPNIQYPQPAASYGVNMEYPPGIRPTPVGSEFTTDLPKTLPRDAQNYMQYNYNYQQPSNTSSHFSEEDNFKKMKSLHTNPKDIHTQNYPQYSFNNYVPQNYSSTNYSQANETFSSGSQSELNSPYDSSKAFTTTTNSYRSLQTSATAGFVQYPDGNLNSTAAMGVAGNYQYQNIPHSAPPGMDRNVNVYYPHGYAPNQGMSNNSDGQHVSGDVKYHSVEYATSVQPNITTYNQNAIYSSPISNMSSTNSMEPNNKVTNDYYYPMASISANSSIASLPGSGQMYNSQGISSCSSTSSYYSANSFAVAGQPYPATSEIQQYSQVNQYGNAHGSGTYHPNQTVPANAGQVNSTYLQNQSAPTNVSQANSTYIVSQNISNLGSTTTAYYAPTTVAQVSSTYLPNQSYNQYYTGLNSSLPTQNLQSGTQPTNYGYQASYGIPYSSSNQSIYNYNTTVSTATQSQNPQSQHPQSQPTKESNIDLLSGLDFNISQAPLVPQQNIKPQPKESDVKPVNSEAKMVAVKPSTNQEQNTDSKRINIKILPSKPLNNADVKNLFSQELEKYEKFVETLTNKTLSGPTNLDIKWKEIQDQQDCDGQKKIISVARCYPMKNRYPDILPYDSSRVELCDSKDDYINASYIKDVSPYAPPFIVTQTPLPSTIGDFWTMVREQQVELILCLQNDNEIGDEIYWPREKGQSINVLNMVITLQSVITKSHWVERLIAVNLPEKRESRVIMHLQFTSWPGSLFPTSSDPFISYTLESISMYQQQKSNTHPVVVQCPSGIGRSGLICLLTAAIFDVANNANCIPDLTVLAIKLSNYRKNILRDREHLKFGFESLLAYIRQVVSDNKLRRKLNELGPKVKEEIQPIPVIPEMNVDPLSTLDPFWASKK</sequence>
<dbReference type="InterPro" id="IPR004328">
    <property type="entry name" value="BRO1_dom"/>
</dbReference>
<feature type="domain" description="Tyrosine-protein phosphatase" evidence="7">
    <location>
        <begin position="1355"/>
        <end position="1585"/>
    </location>
</feature>
<evidence type="ECO:0000256" key="3">
    <source>
        <dbReference type="ARBA" id="ARBA00022490"/>
    </source>
</evidence>
<dbReference type="GO" id="GO:0009653">
    <property type="term" value="P:anatomical structure morphogenesis"/>
    <property type="evidence" value="ECO:0007669"/>
    <property type="project" value="UniProtKB-ARBA"/>
</dbReference>
<reference evidence="10" key="1">
    <citation type="submission" date="2022-01" db="EMBL/GenBank/DDBJ databases">
        <authorList>
            <person name="King R."/>
        </authorList>
    </citation>
    <scope>NUCLEOTIDE SEQUENCE</scope>
</reference>
<evidence type="ECO:0000256" key="2">
    <source>
        <dbReference type="ARBA" id="ARBA00004496"/>
    </source>
</evidence>
<evidence type="ECO:0000256" key="5">
    <source>
        <dbReference type="SAM" id="Coils"/>
    </source>
</evidence>
<dbReference type="InterPro" id="IPR000242">
    <property type="entry name" value="PTP_cat"/>
</dbReference>
<dbReference type="GO" id="GO:0032456">
    <property type="term" value="P:endocytic recycling"/>
    <property type="evidence" value="ECO:0007669"/>
    <property type="project" value="TreeGrafter"/>
</dbReference>
<dbReference type="InterPro" id="IPR038499">
    <property type="entry name" value="BRO1_sf"/>
</dbReference>
<dbReference type="CDD" id="cd09234">
    <property type="entry name" value="V_HD-PTP_like"/>
    <property type="match status" value="1"/>
</dbReference>
<dbReference type="Proteomes" id="UP001153636">
    <property type="component" value="Chromosome 3"/>
</dbReference>
<dbReference type="SMART" id="SM01041">
    <property type="entry name" value="BRO1"/>
    <property type="match status" value="1"/>
</dbReference>
<keyword evidence="11" id="KW-1185">Reference proteome</keyword>
<evidence type="ECO:0000313" key="10">
    <source>
        <dbReference type="EMBL" id="CAH1108921.1"/>
    </source>
</evidence>
<dbReference type="Pfam" id="PF03097">
    <property type="entry name" value="BRO1"/>
    <property type="match status" value="1"/>
</dbReference>
<dbReference type="Gene3D" id="3.90.190.10">
    <property type="entry name" value="Protein tyrosine phosphatase superfamily"/>
    <property type="match status" value="1"/>
</dbReference>
<gene>
    <name evidence="10" type="ORF">PSYICH_LOCUS8391</name>
</gene>
<evidence type="ECO:0008006" key="12">
    <source>
        <dbReference type="Google" id="ProtNLM"/>
    </source>
</evidence>
<evidence type="ECO:0000256" key="1">
    <source>
        <dbReference type="ARBA" id="ARBA00004177"/>
    </source>
</evidence>
<evidence type="ECO:0000259" key="8">
    <source>
        <dbReference type="PROSITE" id="PS50056"/>
    </source>
</evidence>
<dbReference type="InterPro" id="IPR000387">
    <property type="entry name" value="Tyr_Pase_dom"/>
</dbReference>
<evidence type="ECO:0000256" key="4">
    <source>
        <dbReference type="ARBA" id="ARBA00022753"/>
    </source>
</evidence>
<protein>
    <recommendedName>
        <fullName evidence="12">Tyrosine-protein phosphatase non-receptor type 23</fullName>
    </recommendedName>
</protein>
<keyword evidence="4" id="KW-0967">Endosome</keyword>
<organism evidence="10 11">
    <name type="scientific">Psylliodes chrysocephalus</name>
    <dbReference type="NCBI Taxonomy" id="3402493"/>
    <lineage>
        <taxon>Eukaryota</taxon>
        <taxon>Metazoa</taxon>
        <taxon>Ecdysozoa</taxon>
        <taxon>Arthropoda</taxon>
        <taxon>Hexapoda</taxon>
        <taxon>Insecta</taxon>
        <taxon>Pterygota</taxon>
        <taxon>Neoptera</taxon>
        <taxon>Endopterygota</taxon>
        <taxon>Coleoptera</taxon>
        <taxon>Polyphaga</taxon>
        <taxon>Cucujiformia</taxon>
        <taxon>Chrysomeloidea</taxon>
        <taxon>Chrysomelidae</taxon>
        <taxon>Galerucinae</taxon>
        <taxon>Alticini</taxon>
        <taxon>Psylliodes</taxon>
    </lineage>
</organism>
<dbReference type="GO" id="GO:0045022">
    <property type="term" value="P:early endosome to late endosome transport"/>
    <property type="evidence" value="ECO:0007669"/>
    <property type="project" value="TreeGrafter"/>
</dbReference>
<dbReference type="PROSITE" id="PS50056">
    <property type="entry name" value="TYR_PHOSPHATASE_2"/>
    <property type="match status" value="1"/>
</dbReference>
<dbReference type="GO" id="GO:0005768">
    <property type="term" value="C:endosome"/>
    <property type="evidence" value="ECO:0007669"/>
    <property type="project" value="UniProtKB-SubCell"/>
</dbReference>
<feature type="region of interest" description="Disordered" evidence="6">
    <location>
        <begin position="851"/>
        <end position="877"/>
    </location>
</feature>
<proteinExistence type="predicted"/>
<dbReference type="InterPro" id="IPR003595">
    <property type="entry name" value="Tyr_Pase_cat"/>
</dbReference>
<dbReference type="GO" id="GO:0048666">
    <property type="term" value="P:neuron development"/>
    <property type="evidence" value="ECO:0007669"/>
    <property type="project" value="UniProtKB-ARBA"/>
</dbReference>
<dbReference type="GO" id="GO:0043328">
    <property type="term" value="P:protein transport to vacuole involved in ubiquitin-dependent protein catabolic process via the multivesicular body sorting pathway"/>
    <property type="evidence" value="ECO:0007669"/>
    <property type="project" value="TreeGrafter"/>
</dbReference>
<dbReference type="Pfam" id="PF00102">
    <property type="entry name" value="Y_phosphatase"/>
    <property type="match status" value="1"/>
</dbReference>
<dbReference type="InterPro" id="IPR025304">
    <property type="entry name" value="ALIX_V_dom"/>
</dbReference>
<keyword evidence="5" id="KW-0175">Coiled coil</keyword>
<accession>A0A9P0GFG3</accession>
<dbReference type="InterPro" id="IPR029021">
    <property type="entry name" value="Prot-tyrosine_phosphatase-like"/>
</dbReference>
<dbReference type="PROSITE" id="PS50055">
    <property type="entry name" value="TYR_PHOSPHATASE_PTP"/>
    <property type="match status" value="1"/>
</dbReference>
<comment type="subcellular location">
    <subcellularLocation>
        <location evidence="2">Cytoplasm</location>
    </subcellularLocation>
    <subcellularLocation>
        <location evidence="1">Endosome</location>
    </subcellularLocation>
</comment>
<dbReference type="SUPFAM" id="SSF52799">
    <property type="entry name" value="(Phosphotyrosine protein) phosphatases II"/>
    <property type="match status" value="1"/>
</dbReference>